<sequence>AAAATGQSAPAGGTVHAVRGATALKAEPQSVGSIEALPFAKPEPKAERTVADRRAEAKMKGYVGEACPECANFTLIRNGTCLKCDTCGSTTGCS</sequence>
<evidence type="ECO:0000313" key="2">
    <source>
        <dbReference type="Proteomes" id="UP000004382"/>
    </source>
</evidence>
<feature type="non-terminal residue" evidence="1">
    <location>
        <position position="1"/>
    </location>
</feature>
<proteinExistence type="predicted"/>
<dbReference type="EMBL" id="AGJK01000093">
    <property type="protein sequence ID" value="EHP91760.1"/>
    <property type="molecule type" value="Genomic_DNA"/>
</dbReference>
<evidence type="ECO:0000313" key="1">
    <source>
        <dbReference type="EMBL" id="EHP91760.1"/>
    </source>
</evidence>
<protein>
    <submittedName>
        <fullName evidence="1">Ribonucleotide-diphosphate reductase subunit alpha</fullName>
    </submittedName>
</protein>
<comment type="caution">
    <text evidence="1">The sequence shown here is derived from an EMBL/GenBank/DDBJ whole genome shotgun (WGS) entry which is preliminary data.</text>
</comment>
<gene>
    <name evidence="1" type="ORF">MetexDRAFT_3329</name>
</gene>
<dbReference type="PATRIC" id="fig|882800.3.peg.3286"/>
<dbReference type="RefSeq" id="WP_003601409.1">
    <property type="nucleotide sequence ID" value="NZ_AGJK01000093.1"/>
</dbReference>
<reference evidence="1 2" key="1">
    <citation type="submission" date="2011-09" db="EMBL/GenBank/DDBJ databases">
        <title>The draft genome of Methylobacterium extorquens DSM 13060.</title>
        <authorList>
            <consortium name="US DOE Joint Genome Institute (JGI-PGF)"/>
            <person name="Lucas S."/>
            <person name="Han J."/>
            <person name="Lapidus A."/>
            <person name="Cheng J.-F."/>
            <person name="Goodwin L."/>
            <person name="Pitluck S."/>
            <person name="Peters L."/>
            <person name="Land M.L."/>
            <person name="Hauser L."/>
            <person name="Koskimaki J."/>
            <person name="Halonen O."/>
            <person name="Pirttila A."/>
            <person name="Frank C."/>
            <person name="Woyke T.J."/>
        </authorList>
    </citation>
    <scope>NUCLEOTIDE SEQUENCE [LARGE SCALE GENOMIC DNA]</scope>
    <source>
        <strain evidence="1 2">DSM 13060</strain>
    </source>
</reference>
<dbReference type="Proteomes" id="UP000004382">
    <property type="component" value="Unassembled WGS sequence"/>
</dbReference>
<name>H1KL17_METEX</name>
<organism evidence="1 2">
    <name type="scientific">Methylorubrum extorquens DSM 13060</name>
    <dbReference type="NCBI Taxonomy" id="882800"/>
    <lineage>
        <taxon>Bacteria</taxon>
        <taxon>Pseudomonadati</taxon>
        <taxon>Pseudomonadota</taxon>
        <taxon>Alphaproteobacteria</taxon>
        <taxon>Hyphomicrobiales</taxon>
        <taxon>Methylobacteriaceae</taxon>
        <taxon>Methylorubrum</taxon>
    </lineage>
</organism>
<dbReference type="AlphaFoldDB" id="H1KL17"/>
<accession>H1KL17</accession>